<feature type="region of interest" description="Disordered" evidence="4">
    <location>
        <begin position="1"/>
        <end position="81"/>
    </location>
</feature>
<feature type="compositionally biased region" description="Basic residues" evidence="4">
    <location>
        <begin position="340"/>
        <end position="356"/>
    </location>
</feature>
<organism evidence="5 6">
    <name type="scientific">Pyricularia grisea</name>
    <name type="common">Crabgrass-specific blast fungus</name>
    <name type="synonym">Magnaporthe grisea</name>
    <dbReference type="NCBI Taxonomy" id="148305"/>
    <lineage>
        <taxon>Eukaryota</taxon>
        <taxon>Fungi</taxon>
        <taxon>Dikarya</taxon>
        <taxon>Ascomycota</taxon>
        <taxon>Pezizomycotina</taxon>
        <taxon>Sordariomycetes</taxon>
        <taxon>Sordariomycetidae</taxon>
        <taxon>Magnaporthales</taxon>
        <taxon>Pyriculariaceae</taxon>
        <taxon>Pyricularia</taxon>
    </lineage>
</organism>
<dbReference type="KEGG" id="pgri:PgNI_04674"/>
<dbReference type="InterPro" id="IPR010756">
    <property type="entry name" value="Tls1-like"/>
</dbReference>
<feature type="compositionally biased region" description="Low complexity" evidence="4">
    <location>
        <begin position="35"/>
        <end position="51"/>
    </location>
</feature>
<dbReference type="Proteomes" id="UP000515153">
    <property type="component" value="Unplaced"/>
</dbReference>
<comment type="subcellular location">
    <subcellularLocation>
        <location evidence="1">Nucleus</location>
    </subcellularLocation>
</comment>
<evidence type="ECO:0000313" key="5">
    <source>
        <dbReference type="Proteomes" id="UP000515153"/>
    </source>
</evidence>
<evidence type="ECO:0000256" key="3">
    <source>
        <dbReference type="ARBA" id="ARBA00023242"/>
    </source>
</evidence>
<dbReference type="Pfam" id="PF07052">
    <property type="entry name" value="Hep_59"/>
    <property type="match status" value="1"/>
</dbReference>
<dbReference type="PANTHER" id="PTHR13486:SF2">
    <property type="entry name" value="SPLICING FACTOR C9ORF78"/>
    <property type="match status" value="1"/>
</dbReference>
<dbReference type="GO" id="GO:0005681">
    <property type="term" value="C:spliceosomal complex"/>
    <property type="evidence" value="ECO:0007669"/>
    <property type="project" value="TreeGrafter"/>
</dbReference>
<protein>
    <submittedName>
        <fullName evidence="6">Uncharacterized protein</fullName>
    </submittedName>
</protein>
<reference evidence="6" key="2">
    <citation type="submission" date="2019-10" db="EMBL/GenBank/DDBJ databases">
        <authorList>
            <consortium name="NCBI Genome Project"/>
        </authorList>
    </citation>
    <scope>NUCLEOTIDE SEQUENCE</scope>
    <source>
        <strain evidence="6">NI907</strain>
    </source>
</reference>
<sequence length="396" mass="43246">MTEPSTEKPSEATPVVFRRGKKKKAAYRQRDNEAATDNNDVAAAPTTTTDAPIGTSQPATASDSSAAANVHIKKEDGDGDKELVVVDEDEDAGLSVAEVLRLRNARKGKTRGVDLRADSGSKLVDEQASTELVVKEEMSGPAAAVVAGLGRRFAAQTGLVGELVNRHMEEYIESELARRKQAMGMATTGSASGSSSSTTSHDRRQESDQAANSSGGTGGGLLAETPAQPATRGKLHEVDLGQEMRERNVVETERAAKRLRGEEVGDDSTEAGEADRGKPAKRNRRPSEDALRDKMVEQFLLENKMENYQMEDTQEPEDGRAHDARVADEFRREFMEAIHQRNRRRRPAINQHKRAPKRDESEILKGPKLGGSRNSRAAIRDILLKQANEKRAAERS</sequence>
<evidence type="ECO:0000256" key="4">
    <source>
        <dbReference type="SAM" id="MobiDB-lite"/>
    </source>
</evidence>
<feature type="compositionally biased region" description="Polar residues" evidence="4">
    <location>
        <begin position="54"/>
        <end position="67"/>
    </location>
</feature>
<feature type="region of interest" description="Disordered" evidence="4">
    <location>
        <begin position="175"/>
        <end position="292"/>
    </location>
</feature>
<evidence type="ECO:0000256" key="2">
    <source>
        <dbReference type="ARBA" id="ARBA00007643"/>
    </source>
</evidence>
<feature type="compositionally biased region" description="Basic and acidic residues" evidence="4">
    <location>
        <begin position="234"/>
        <end position="263"/>
    </location>
</feature>
<keyword evidence="3" id="KW-0539">Nucleus</keyword>
<name>A0A6P8BDK7_PYRGI</name>
<feature type="compositionally biased region" description="Basic and acidic residues" evidence="4">
    <location>
        <begin position="72"/>
        <end position="81"/>
    </location>
</feature>
<comment type="similarity">
    <text evidence="2">Belongs to the TLS1 family.</text>
</comment>
<evidence type="ECO:0000256" key="1">
    <source>
        <dbReference type="ARBA" id="ARBA00004123"/>
    </source>
</evidence>
<feature type="compositionally biased region" description="Basic residues" evidence="4">
    <location>
        <begin position="18"/>
        <end position="27"/>
    </location>
</feature>
<dbReference type="AlphaFoldDB" id="A0A6P8BDK7"/>
<feature type="region of interest" description="Disordered" evidence="4">
    <location>
        <begin position="337"/>
        <end position="377"/>
    </location>
</feature>
<feature type="compositionally biased region" description="Basic and acidic residues" evidence="4">
    <location>
        <begin position="1"/>
        <end position="10"/>
    </location>
</feature>
<dbReference type="RefSeq" id="XP_030985277.1">
    <property type="nucleotide sequence ID" value="XM_031124718.1"/>
</dbReference>
<dbReference type="GO" id="GO:0000398">
    <property type="term" value="P:mRNA splicing, via spliceosome"/>
    <property type="evidence" value="ECO:0007669"/>
    <property type="project" value="TreeGrafter"/>
</dbReference>
<reference evidence="6" key="3">
    <citation type="submission" date="2025-08" db="UniProtKB">
        <authorList>
            <consortium name="RefSeq"/>
        </authorList>
    </citation>
    <scope>IDENTIFICATION</scope>
    <source>
        <strain evidence="6">NI907</strain>
    </source>
</reference>
<feature type="compositionally biased region" description="Low complexity" evidence="4">
    <location>
        <begin position="182"/>
        <end position="199"/>
    </location>
</feature>
<gene>
    <name evidence="6" type="ORF">PgNI_04674</name>
</gene>
<keyword evidence="5" id="KW-1185">Reference proteome</keyword>
<dbReference type="GeneID" id="41959627"/>
<accession>A0A6P8BDK7</accession>
<proteinExistence type="inferred from homology"/>
<dbReference type="OrthoDB" id="5627at2759"/>
<dbReference type="PANTHER" id="PTHR13486">
    <property type="entry name" value="TELOMERE LENGTH AND SILENCING PROTEIN 1 TLS1 FAMILY MEMBER"/>
    <property type="match status" value="1"/>
</dbReference>
<reference evidence="6" key="1">
    <citation type="journal article" date="2019" name="Mol. Biol. Evol.">
        <title>Blast fungal genomes show frequent chromosomal changes, gene gains and losses, and effector gene turnover.</title>
        <authorList>
            <person name="Gomez Luciano L.B."/>
            <person name="Jason Tsai I."/>
            <person name="Chuma I."/>
            <person name="Tosa Y."/>
            <person name="Chen Y.H."/>
            <person name="Li J.Y."/>
            <person name="Li M.Y."/>
            <person name="Jade Lu M.Y."/>
            <person name="Nakayashiki H."/>
            <person name="Li W.H."/>
        </authorList>
    </citation>
    <scope>NUCLEOTIDE SEQUENCE</scope>
    <source>
        <strain evidence="6">NI907</strain>
    </source>
</reference>
<evidence type="ECO:0000313" key="6">
    <source>
        <dbReference type="RefSeq" id="XP_030985277.1"/>
    </source>
</evidence>